<dbReference type="RefSeq" id="WP_191838044.1">
    <property type="nucleotide sequence ID" value="NZ_BAAALB010000003.1"/>
</dbReference>
<dbReference type="Proteomes" id="UP000619293">
    <property type="component" value="Unassembled WGS sequence"/>
</dbReference>
<evidence type="ECO:0000313" key="2">
    <source>
        <dbReference type="EMBL" id="GIF91802.1"/>
    </source>
</evidence>
<proteinExistence type="predicted"/>
<name>A0A8J3JVF5_9ACTN</name>
<accession>A0A8J3JVF5</accession>
<feature type="region of interest" description="Disordered" evidence="1">
    <location>
        <begin position="1"/>
        <end position="26"/>
    </location>
</feature>
<reference evidence="2 3" key="1">
    <citation type="submission" date="2021-01" db="EMBL/GenBank/DDBJ databases">
        <title>Whole genome shotgun sequence of Catellatospora chokoriensis NBRC 107358.</title>
        <authorList>
            <person name="Komaki H."/>
            <person name="Tamura T."/>
        </authorList>
    </citation>
    <scope>NUCLEOTIDE SEQUENCE [LARGE SCALE GENOMIC DNA]</scope>
    <source>
        <strain evidence="2 3">NBRC 107358</strain>
    </source>
</reference>
<sequence>MSWADRPNGNDMARRAGTAGPARGDFDRDFAALRLRGRHLIAEIVRLSRQLTDLQQAIGSRRGAPGGPRGSVSGGEPR</sequence>
<feature type="compositionally biased region" description="Gly residues" evidence="1">
    <location>
        <begin position="64"/>
        <end position="78"/>
    </location>
</feature>
<evidence type="ECO:0000313" key="3">
    <source>
        <dbReference type="Proteomes" id="UP000619293"/>
    </source>
</evidence>
<dbReference type="AlphaFoldDB" id="A0A8J3JVF5"/>
<dbReference type="EMBL" id="BONG01000036">
    <property type="protein sequence ID" value="GIF91802.1"/>
    <property type="molecule type" value="Genomic_DNA"/>
</dbReference>
<feature type="region of interest" description="Disordered" evidence="1">
    <location>
        <begin position="56"/>
        <end position="78"/>
    </location>
</feature>
<comment type="caution">
    <text evidence="2">The sequence shown here is derived from an EMBL/GenBank/DDBJ whole genome shotgun (WGS) entry which is preliminary data.</text>
</comment>
<keyword evidence="3" id="KW-1185">Reference proteome</keyword>
<gene>
    <name evidence="2" type="ORF">Cch02nite_52460</name>
</gene>
<evidence type="ECO:0000256" key="1">
    <source>
        <dbReference type="SAM" id="MobiDB-lite"/>
    </source>
</evidence>
<organism evidence="2 3">
    <name type="scientific">Catellatospora chokoriensis</name>
    <dbReference type="NCBI Taxonomy" id="310353"/>
    <lineage>
        <taxon>Bacteria</taxon>
        <taxon>Bacillati</taxon>
        <taxon>Actinomycetota</taxon>
        <taxon>Actinomycetes</taxon>
        <taxon>Micromonosporales</taxon>
        <taxon>Micromonosporaceae</taxon>
        <taxon>Catellatospora</taxon>
    </lineage>
</organism>
<protein>
    <submittedName>
        <fullName evidence="2">Uncharacterized protein</fullName>
    </submittedName>
</protein>